<reference evidence="1" key="1">
    <citation type="submission" date="2023-10" db="EMBL/GenBank/DDBJ databases">
        <authorList>
            <person name="Rodriguez Cubillos JULIANA M."/>
            <person name="De Vega J."/>
        </authorList>
    </citation>
    <scope>NUCLEOTIDE SEQUENCE</scope>
</reference>
<proteinExistence type="predicted"/>
<name>A0ACB0JEI9_TRIPR</name>
<dbReference type="EMBL" id="CASHSV030000024">
    <property type="protein sequence ID" value="CAJ2642057.1"/>
    <property type="molecule type" value="Genomic_DNA"/>
</dbReference>
<protein>
    <submittedName>
        <fullName evidence="1">Uncharacterized protein</fullName>
    </submittedName>
</protein>
<gene>
    <name evidence="1" type="ORF">MILVUS5_LOCUS11593</name>
</gene>
<sequence>MSHTPLTNNKIESYKDFPLDPQRPIYKLINVPEKDLSEVKLGPRKDELVDNLMKKLSDLSIKGKAKAQVNLLEKNEDNTEINRIRKHMGYQGRTRNYYPRPSFPDLQFEEARDMVASSYSGNSIIEWNIDGHSEQNILNTIQEMTMAATTFKSIGENSDKKAAILIITGFTGQLKGWWDNIISPEEKLAILEAKKLDPTTGVLGDEDAVNTLLYTITKHFVGDPAQIQDRAADQLTNLYCPTMSDYRWYKDMFLSKLCNRPDGGADYWKERFIAGLPRLLAEKVRMAIKAKSNGVIPYSILTFGQISSQIIETGIGICTDFKIQNKIKSEVTQSKRELGLDTEKECEFLAEKSNFLADLSSSSNKKELLKKLQAAISESDINNDNDSVGSSQSSAPNNGDDCFGIIDLQD</sequence>
<dbReference type="Proteomes" id="UP001177021">
    <property type="component" value="Unassembled WGS sequence"/>
</dbReference>
<keyword evidence="2" id="KW-1185">Reference proteome</keyword>
<organism evidence="1 2">
    <name type="scientific">Trifolium pratense</name>
    <name type="common">Red clover</name>
    <dbReference type="NCBI Taxonomy" id="57577"/>
    <lineage>
        <taxon>Eukaryota</taxon>
        <taxon>Viridiplantae</taxon>
        <taxon>Streptophyta</taxon>
        <taxon>Embryophyta</taxon>
        <taxon>Tracheophyta</taxon>
        <taxon>Spermatophyta</taxon>
        <taxon>Magnoliopsida</taxon>
        <taxon>eudicotyledons</taxon>
        <taxon>Gunneridae</taxon>
        <taxon>Pentapetalae</taxon>
        <taxon>rosids</taxon>
        <taxon>fabids</taxon>
        <taxon>Fabales</taxon>
        <taxon>Fabaceae</taxon>
        <taxon>Papilionoideae</taxon>
        <taxon>50 kb inversion clade</taxon>
        <taxon>NPAAA clade</taxon>
        <taxon>Hologalegina</taxon>
        <taxon>IRL clade</taxon>
        <taxon>Trifolieae</taxon>
        <taxon>Trifolium</taxon>
    </lineage>
</organism>
<evidence type="ECO:0000313" key="2">
    <source>
        <dbReference type="Proteomes" id="UP001177021"/>
    </source>
</evidence>
<comment type="caution">
    <text evidence="1">The sequence shown here is derived from an EMBL/GenBank/DDBJ whole genome shotgun (WGS) entry which is preliminary data.</text>
</comment>
<accession>A0ACB0JEI9</accession>
<evidence type="ECO:0000313" key="1">
    <source>
        <dbReference type="EMBL" id="CAJ2642057.1"/>
    </source>
</evidence>